<keyword evidence="3" id="KW-1185">Reference proteome</keyword>
<dbReference type="RefSeq" id="WP_116556372.1">
    <property type="nucleotide sequence ID" value="NZ_QCZG01000084.1"/>
</dbReference>
<feature type="transmembrane region" description="Helical" evidence="1">
    <location>
        <begin position="73"/>
        <end position="92"/>
    </location>
</feature>
<dbReference type="AlphaFoldDB" id="A0A2U1JIK8"/>
<feature type="transmembrane region" description="Helical" evidence="1">
    <location>
        <begin position="45"/>
        <end position="67"/>
    </location>
</feature>
<dbReference type="Proteomes" id="UP000245998">
    <property type="component" value="Unassembled WGS sequence"/>
</dbReference>
<keyword evidence="1" id="KW-0472">Membrane</keyword>
<proteinExistence type="predicted"/>
<sequence>MIPSIGVIAFLMITESNYRKAWVLKEAEKHYEWAKSFETSGNAQTFGIMTGALWILAIGACIFLLILKLWIFGWIPFVIAIAMTLILLAYYMKK</sequence>
<organism evidence="2 3">
    <name type="scientific">Pueribacillus theae</name>
    <dbReference type="NCBI Taxonomy" id="2171751"/>
    <lineage>
        <taxon>Bacteria</taxon>
        <taxon>Bacillati</taxon>
        <taxon>Bacillota</taxon>
        <taxon>Bacilli</taxon>
        <taxon>Bacillales</taxon>
        <taxon>Bacillaceae</taxon>
        <taxon>Pueribacillus</taxon>
    </lineage>
</organism>
<name>A0A2U1JIK8_9BACI</name>
<dbReference type="EMBL" id="QCZG01000084">
    <property type="protein sequence ID" value="PWA04829.1"/>
    <property type="molecule type" value="Genomic_DNA"/>
</dbReference>
<dbReference type="OrthoDB" id="9812495at2"/>
<keyword evidence="1" id="KW-1133">Transmembrane helix</keyword>
<comment type="caution">
    <text evidence="2">The sequence shown here is derived from an EMBL/GenBank/DDBJ whole genome shotgun (WGS) entry which is preliminary data.</text>
</comment>
<evidence type="ECO:0000313" key="2">
    <source>
        <dbReference type="EMBL" id="PWA04829.1"/>
    </source>
</evidence>
<accession>A0A2U1JIK8</accession>
<protein>
    <submittedName>
        <fullName evidence="2">Uncharacterized protein</fullName>
    </submittedName>
</protein>
<reference evidence="2 3" key="1">
    <citation type="submission" date="2018-04" db="EMBL/GenBank/DDBJ databases">
        <title>Camelliibacillus theae gen. nov., sp. nov., isolated from Pu'er tea.</title>
        <authorList>
            <person name="Niu L."/>
        </authorList>
    </citation>
    <scope>NUCLEOTIDE SEQUENCE [LARGE SCALE GENOMIC DNA]</scope>
    <source>
        <strain evidence="2 3">T8</strain>
    </source>
</reference>
<evidence type="ECO:0000256" key="1">
    <source>
        <dbReference type="SAM" id="Phobius"/>
    </source>
</evidence>
<gene>
    <name evidence="2" type="ORF">DCC39_18560</name>
</gene>
<evidence type="ECO:0000313" key="3">
    <source>
        <dbReference type="Proteomes" id="UP000245998"/>
    </source>
</evidence>
<keyword evidence="1" id="KW-0812">Transmembrane</keyword>